<protein>
    <recommendedName>
        <fullName evidence="5">Oxygen sensor histidine kinase NreB</fullName>
        <ecNumber evidence="4">2.7.13.3</ecNumber>
    </recommendedName>
    <alternativeName>
        <fullName evidence="14">Nitrogen regulation protein B</fullName>
    </alternativeName>
</protein>
<dbReference type="Gene3D" id="1.20.5.1930">
    <property type="match status" value="1"/>
</dbReference>
<dbReference type="InterPro" id="IPR011712">
    <property type="entry name" value="Sig_transdc_His_kin_sub3_dim/P"/>
</dbReference>
<evidence type="ECO:0000256" key="3">
    <source>
        <dbReference type="ARBA" id="ARBA00004496"/>
    </source>
</evidence>
<dbReference type="Pfam" id="PF02518">
    <property type="entry name" value="HATPase_c"/>
    <property type="match status" value="1"/>
</dbReference>
<dbReference type="SMART" id="SM00387">
    <property type="entry name" value="HATPase_c"/>
    <property type="match status" value="1"/>
</dbReference>
<keyword evidence="15" id="KW-0812">Transmembrane</keyword>
<dbReference type="PANTHER" id="PTHR24421">
    <property type="entry name" value="NITRATE/NITRITE SENSOR PROTEIN NARX-RELATED"/>
    <property type="match status" value="1"/>
</dbReference>
<evidence type="ECO:0000256" key="6">
    <source>
        <dbReference type="ARBA" id="ARBA00022485"/>
    </source>
</evidence>
<evidence type="ECO:0000256" key="10">
    <source>
        <dbReference type="ARBA" id="ARBA00023004"/>
    </source>
</evidence>
<dbReference type="GO" id="GO:0000155">
    <property type="term" value="F:phosphorelay sensor kinase activity"/>
    <property type="evidence" value="ECO:0007669"/>
    <property type="project" value="InterPro"/>
</dbReference>
<dbReference type="InterPro" id="IPR036890">
    <property type="entry name" value="HATPase_C_sf"/>
</dbReference>
<dbReference type="Gene3D" id="3.30.565.10">
    <property type="entry name" value="Histidine kinase-like ATPase, C-terminal domain"/>
    <property type="match status" value="1"/>
</dbReference>
<evidence type="ECO:0000256" key="4">
    <source>
        <dbReference type="ARBA" id="ARBA00012438"/>
    </source>
</evidence>
<evidence type="ECO:0000256" key="1">
    <source>
        <dbReference type="ARBA" id="ARBA00000085"/>
    </source>
</evidence>
<evidence type="ECO:0000256" key="2">
    <source>
        <dbReference type="ARBA" id="ARBA00001966"/>
    </source>
</evidence>
<comment type="caution">
    <text evidence="17">The sequence shown here is derived from an EMBL/GenBank/DDBJ whole genome shotgun (WGS) entry which is preliminary data.</text>
</comment>
<keyword evidence="8" id="KW-0808">Transferase</keyword>
<dbReference type="AlphaFoldDB" id="A0A4R5YNF2"/>
<keyword evidence="15" id="KW-0472">Membrane</keyword>
<evidence type="ECO:0000256" key="11">
    <source>
        <dbReference type="ARBA" id="ARBA00023012"/>
    </source>
</evidence>
<dbReference type="GO" id="GO:0046983">
    <property type="term" value="F:protein dimerization activity"/>
    <property type="evidence" value="ECO:0007669"/>
    <property type="project" value="InterPro"/>
</dbReference>
<dbReference type="GO" id="GO:0016020">
    <property type="term" value="C:membrane"/>
    <property type="evidence" value="ECO:0007669"/>
    <property type="project" value="InterPro"/>
</dbReference>
<keyword evidence="7" id="KW-0963">Cytoplasm</keyword>
<keyword evidence="11" id="KW-0902">Two-component regulatory system</keyword>
<evidence type="ECO:0000256" key="13">
    <source>
        <dbReference type="ARBA" id="ARBA00024827"/>
    </source>
</evidence>
<organism evidence="17 18">
    <name type="scientific">Kocuria rosea</name>
    <name type="common">Deinococcus erythromyxa</name>
    <name type="synonym">Micrococcus rubens</name>
    <dbReference type="NCBI Taxonomy" id="1275"/>
    <lineage>
        <taxon>Bacteria</taxon>
        <taxon>Bacillati</taxon>
        <taxon>Actinomycetota</taxon>
        <taxon>Actinomycetes</taxon>
        <taxon>Micrococcales</taxon>
        <taxon>Micrococcaceae</taxon>
        <taxon>Kocuria</taxon>
    </lineage>
</organism>
<feature type="transmembrane region" description="Helical" evidence="15">
    <location>
        <begin position="43"/>
        <end position="62"/>
    </location>
</feature>
<dbReference type="InterPro" id="IPR050482">
    <property type="entry name" value="Sensor_HK_TwoCompSys"/>
</dbReference>
<dbReference type="InterPro" id="IPR003594">
    <property type="entry name" value="HATPase_dom"/>
</dbReference>
<keyword evidence="15" id="KW-1133">Transmembrane helix</keyword>
<proteinExistence type="predicted"/>
<dbReference type="CDD" id="cd16917">
    <property type="entry name" value="HATPase_UhpB-NarQ-NarX-like"/>
    <property type="match status" value="1"/>
</dbReference>
<dbReference type="InterPro" id="IPR004358">
    <property type="entry name" value="Sig_transdc_His_kin-like_C"/>
</dbReference>
<keyword evidence="12" id="KW-0411">Iron-sulfur</keyword>
<evidence type="ECO:0000256" key="14">
    <source>
        <dbReference type="ARBA" id="ARBA00030800"/>
    </source>
</evidence>
<feature type="domain" description="Histidine kinase/HSP90-like ATPase" evidence="16">
    <location>
        <begin position="364"/>
        <end position="458"/>
    </location>
</feature>
<comment type="subcellular location">
    <subcellularLocation>
        <location evidence="3">Cytoplasm</location>
    </subcellularLocation>
</comment>
<comment type="function">
    <text evidence="13">Member of the two-component regulatory system NreB/NreC involved in the control of dissimilatory nitrate/nitrite reduction in response to oxygen. NreB functions as a direct oxygen sensor histidine kinase which is autophosphorylated, in the absence of oxygen, probably at the conserved histidine residue, and transfers its phosphate group probably to a conserved aspartate residue of NreC. NreB/NreC activates the expression of the nitrate (narGHJI) and nitrite (nir) reductase operons, as well as the putative nitrate transporter gene narT.</text>
</comment>
<dbReference type="Proteomes" id="UP000295163">
    <property type="component" value="Unassembled WGS sequence"/>
</dbReference>
<evidence type="ECO:0000313" key="18">
    <source>
        <dbReference type="Proteomes" id="UP000295163"/>
    </source>
</evidence>
<dbReference type="EMBL" id="SMZT01000001">
    <property type="protein sequence ID" value="TDL46618.1"/>
    <property type="molecule type" value="Genomic_DNA"/>
</dbReference>
<evidence type="ECO:0000256" key="15">
    <source>
        <dbReference type="SAM" id="Phobius"/>
    </source>
</evidence>
<gene>
    <name evidence="17" type="ORF">E2R59_00930</name>
</gene>
<evidence type="ECO:0000256" key="9">
    <source>
        <dbReference type="ARBA" id="ARBA00022777"/>
    </source>
</evidence>
<evidence type="ECO:0000256" key="8">
    <source>
        <dbReference type="ARBA" id="ARBA00022679"/>
    </source>
</evidence>
<comment type="catalytic activity">
    <reaction evidence="1">
        <text>ATP + protein L-histidine = ADP + protein N-phospho-L-histidine.</text>
        <dbReference type="EC" id="2.7.13.3"/>
    </reaction>
</comment>
<keyword evidence="6" id="KW-0004">4Fe-4S</keyword>
<name>A0A4R5YNF2_KOCRO</name>
<sequence length="463" mass="49841">MRRIPARADRAAPEPAALLADWPAIPPPPATDRSEVRAAVRRFLLTGLVVLLVAAVPATWWIRAVAEEHAVDSVLRITQRLATYAVAPLITDDLLAGDAAATAQLDVRMQPWLNDGTIHRIKIWDEEGTIVYSDEHALVGQNYGPPSWDEDLVARGEGVATIEHQQAAENSHESGAGQLVEVYVGFVPAGGEQLVFEAYYDDSIVRDEQRSVLMGMAPALLLTLALFQLAQLAPAVGLARRIQAHRTARAQLLQHAVDAAELERVRVARDLHDDVIQDLAGLSYSLEAQEMTADVPEQRSALGRSRTILQGSLRTLRGITTALYSPDLLTLGLPKALARLADPLTQRGIDTSVQIGPAVFLTPEQEGMFLKVAREAFANISKHAHASTVSLRLGVEHGATVLTISDDGTGFDDSRGSPEGHLGLRIMRDIADAAGAALEVRSQPGVGTTVLVTLPHDAVTTRL</sequence>
<dbReference type="GO" id="GO:0005737">
    <property type="term" value="C:cytoplasm"/>
    <property type="evidence" value="ECO:0007669"/>
    <property type="project" value="UniProtKB-SubCell"/>
</dbReference>
<reference evidence="17 18" key="1">
    <citation type="submission" date="2019-03" db="EMBL/GenBank/DDBJ databases">
        <title>Genome Sequencing and Assembly of Various Microbes Isolated from Partially Reclaimed Soil and Acid Mine Drainage (AMD) Site.</title>
        <authorList>
            <person name="Steinbock B."/>
            <person name="Bechtold R."/>
            <person name="Sevigny J.L."/>
            <person name="Thomas D."/>
            <person name="Cuthill L.R."/>
            <person name="Aveiro Johannsen E.J."/>
            <person name="Thomas K."/>
            <person name="Ghosh A."/>
        </authorList>
    </citation>
    <scope>NUCLEOTIDE SEQUENCE [LARGE SCALE GENOMIC DNA]</scope>
    <source>
        <strain evidence="17 18">S-A3</strain>
    </source>
</reference>
<dbReference type="GeneID" id="64345957"/>
<dbReference type="SUPFAM" id="SSF55874">
    <property type="entry name" value="ATPase domain of HSP90 chaperone/DNA topoisomerase II/histidine kinase"/>
    <property type="match status" value="1"/>
</dbReference>
<evidence type="ECO:0000313" key="17">
    <source>
        <dbReference type="EMBL" id="TDL46618.1"/>
    </source>
</evidence>
<keyword evidence="9 17" id="KW-0418">Kinase</keyword>
<dbReference type="PRINTS" id="PR00344">
    <property type="entry name" value="BCTRLSENSOR"/>
</dbReference>
<dbReference type="Pfam" id="PF07730">
    <property type="entry name" value="HisKA_3"/>
    <property type="match status" value="1"/>
</dbReference>
<dbReference type="GO" id="GO:0051539">
    <property type="term" value="F:4 iron, 4 sulfur cluster binding"/>
    <property type="evidence" value="ECO:0007669"/>
    <property type="project" value="UniProtKB-KW"/>
</dbReference>
<keyword evidence="6" id="KW-0479">Metal-binding</keyword>
<dbReference type="RefSeq" id="WP_133408889.1">
    <property type="nucleotide sequence ID" value="NZ_SMZT01000001.1"/>
</dbReference>
<evidence type="ECO:0000256" key="12">
    <source>
        <dbReference type="ARBA" id="ARBA00023014"/>
    </source>
</evidence>
<evidence type="ECO:0000256" key="5">
    <source>
        <dbReference type="ARBA" id="ARBA00017322"/>
    </source>
</evidence>
<dbReference type="EC" id="2.7.13.3" evidence="4"/>
<evidence type="ECO:0000256" key="7">
    <source>
        <dbReference type="ARBA" id="ARBA00022490"/>
    </source>
</evidence>
<evidence type="ECO:0000259" key="16">
    <source>
        <dbReference type="SMART" id="SM00387"/>
    </source>
</evidence>
<keyword evidence="10" id="KW-0408">Iron</keyword>
<comment type="cofactor">
    <cofactor evidence="2">
        <name>[4Fe-4S] cluster</name>
        <dbReference type="ChEBI" id="CHEBI:49883"/>
    </cofactor>
</comment>
<accession>A0A4R5YNF2</accession>